<evidence type="ECO:0000256" key="1">
    <source>
        <dbReference type="ARBA" id="ARBA00006432"/>
    </source>
</evidence>
<dbReference type="AlphaFoldDB" id="X0WW81"/>
<accession>X0WW81</accession>
<dbReference type="InterPro" id="IPR025110">
    <property type="entry name" value="AMP-bd_C"/>
</dbReference>
<comment type="similarity">
    <text evidence="1">Belongs to the ATP-dependent AMP-binding enzyme family.</text>
</comment>
<dbReference type="FunFam" id="3.30.300.30:FF:000017">
    <property type="entry name" value="Acyl-CoA synthetase short-chain family member 3"/>
    <property type="match status" value="1"/>
</dbReference>
<dbReference type="Gene3D" id="3.30.300.30">
    <property type="match status" value="1"/>
</dbReference>
<dbReference type="Pfam" id="PF13193">
    <property type="entry name" value="AMP-binding_C"/>
    <property type="match status" value="1"/>
</dbReference>
<dbReference type="InterPro" id="IPR045851">
    <property type="entry name" value="AMP-bd_C_sf"/>
</dbReference>
<organism evidence="3">
    <name type="scientific">marine sediment metagenome</name>
    <dbReference type="NCBI Taxonomy" id="412755"/>
    <lineage>
        <taxon>unclassified sequences</taxon>
        <taxon>metagenomes</taxon>
        <taxon>ecological metagenomes</taxon>
    </lineage>
</organism>
<dbReference type="PANTHER" id="PTHR43347:SF3">
    <property type="entry name" value="ACYL-COA SYNTHETASE SHORT-CHAIN FAMILY MEMBER 3, MITOCHONDRIAL"/>
    <property type="match status" value="1"/>
</dbReference>
<dbReference type="EMBL" id="BARS01044348">
    <property type="protein sequence ID" value="GAG35249.1"/>
    <property type="molecule type" value="Genomic_DNA"/>
</dbReference>
<protein>
    <recommendedName>
        <fullName evidence="2">AMP-binding enzyme C-terminal domain-containing protein</fullName>
    </recommendedName>
</protein>
<sequence>EEGYLYITGRMDDIIKVAGHRLSTAEMEEAVAAHPAVAECAVIGIADKMKGQIPVGFVVLKSNFSIDHVELEREIVELVRQQVGPVASFKSVVVVQHLPKTRSGKILRRIMRSIADGVPYQTPPTIENPKVLDELSKTLQDKDVHRER</sequence>
<feature type="domain" description="AMP-binding enzyme C-terminal" evidence="2">
    <location>
        <begin position="26"/>
        <end position="105"/>
    </location>
</feature>
<reference evidence="3" key="1">
    <citation type="journal article" date="2014" name="Front. Microbiol.">
        <title>High frequency of phylogenetically diverse reductive dehalogenase-homologous genes in deep subseafloor sedimentary metagenomes.</title>
        <authorList>
            <person name="Kawai M."/>
            <person name="Futagami T."/>
            <person name="Toyoda A."/>
            <person name="Takaki Y."/>
            <person name="Nishi S."/>
            <person name="Hori S."/>
            <person name="Arai W."/>
            <person name="Tsubouchi T."/>
            <person name="Morono Y."/>
            <person name="Uchiyama I."/>
            <person name="Ito T."/>
            <person name="Fujiyama A."/>
            <person name="Inagaki F."/>
            <person name="Takami H."/>
        </authorList>
    </citation>
    <scope>NUCLEOTIDE SEQUENCE</scope>
    <source>
        <strain evidence="3">Expedition CK06-06</strain>
    </source>
</reference>
<feature type="non-terminal residue" evidence="3">
    <location>
        <position position="1"/>
    </location>
</feature>
<dbReference type="SUPFAM" id="SSF56801">
    <property type="entry name" value="Acetyl-CoA synthetase-like"/>
    <property type="match status" value="1"/>
</dbReference>
<gene>
    <name evidence="3" type="ORF">S01H1_67021</name>
</gene>
<proteinExistence type="inferred from homology"/>
<dbReference type="PANTHER" id="PTHR43347">
    <property type="entry name" value="ACYL-COA SYNTHETASE"/>
    <property type="match status" value="1"/>
</dbReference>
<comment type="caution">
    <text evidence="3">The sequence shown here is derived from an EMBL/GenBank/DDBJ whole genome shotgun (WGS) entry which is preliminary data.</text>
</comment>
<evidence type="ECO:0000313" key="3">
    <source>
        <dbReference type="EMBL" id="GAG35249.1"/>
    </source>
</evidence>
<evidence type="ECO:0000259" key="2">
    <source>
        <dbReference type="Pfam" id="PF13193"/>
    </source>
</evidence>
<name>X0WW81_9ZZZZ</name>
<dbReference type="GO" id="GO:0050218">
    <property type="term" value="F:propionate-CoA ligase activity"/>
    <property type="evidence" value="ECO:0007669"/>
    <property type="project" value="TreeGrafter"/>
</dbReference>